<evidence type="ECO:0000313" key="3">
    <source>
        <dbReference type="Proteomes" id="UP000010411"/>
    </source>
</evidence>
<comment type="caution">
    <text evidence="2">The sequence shown here is derived from an EMBL/GenBank/DDBJ whole genome shotgun (WGS) entry which is preliminary data.</text>
</comment>
<protein>
    <submittedName>
        <fullName evidence="2">Uncharacterized protein</fullName>
    </submittedName>
</protein>
<gene>
    <name evidence="2" type="ORF">STRIP9103_09058</name>
</gene>
<feature type="compositionally biased region" description="Basic and acidic residues" evidence="1">
    <location>
        <begin position="30"/>
        <end position="46"/>
    </location>
</feature>
<accession>L1L412</accession>
<dbReference type="Proteomes" id="UP000010411">
    <property type="component" value="Unassembled WGS sequence"/>
</dbReference>
<dbReference type="EMBL" id="AEJC01000157">
    <property type="protein sequence ID" value="EKX67328.1"/>
    <property type="molecule type" value="Genomic_DNA"/>
</dbReference>
<sequence>MDCPDAGDDLTEVPDGARAEGRRQRRRGRDRPADPVRERPVHRGPDRIPVGGGGSRRHPDFEPLTPGRPFVPLTPDPLRNMAEGSRRP</sequence>
<organism evidence="2 3">
    <name type="scientific">Streptomyces ipomoeae 91-03</name>
    <dbReference type="NCBI Taxonomy" id="698759"/>
    <lineage>
        <taxon>Bacteria</taxon>
        <taxon>Bacillati</taxon>
        <taxon>Actinomycetota</taxon>
        <taxon>Actinomycetes</taxon>
        <taxon>Kitasatosporales</taxon>
        <taxon>Streptomycetaceae</taxon>
        <taxon>Streptomyces</taxon>
    </lineage>
</organism>
<feature type="region of interest" description="Disordered" evidence="1">
    <location>
        <begin position="1"/>
        <end position="88"/>
    </location>
</feature>
<reference evidence="2 3" key="1">
    <citation type="submission" date="2012-11" db="EMBL/GenBank/DDBJ databases">
        <authorList>
            <person name="Huguet-Tapia J.C."/>
            <person name="Durkin A.S."/>
            <person name="Pettis G.S."/>
            <person name="Badger J.H."/>
        </authorList>
    </citation>
    <scope>NUCLEOTIDE SEQUENCE [LARGE SCALE GENOMIC DNA]</scope>
    <source>
        <strain evidence="2 3">91-03</strain>
    </source>
</reference>
<name>L1L412_9ACTN</name>
<dbReference type="AlphaFoldDB" id="L1L412"/>
<proteinExistence type="predicted"/>
<feature type="compositionally biased region" description="Acidic residues" evidence="1">
    <location>
        <begin position="1"/>
        <end position="12"/>
    </location>
</feature>
<evidence type="ECO:0000313" key="2">
    <source>
        <dbReference type="EMBL" id="EKX67328.1"/>
    </source>
</evidence>
<evidence type="ECO:0000256" key="1">
    <source>
        <dbReference type="SAM" id="MobiDB-lite"/>
    </source>
</evidence>
<keyword evidence="3" id="KW-1185">Reference proteome</keyword>